<dbReference type="PROSITE" id="PS51257">
    <property type="entry name" value="PROKAR_LIPOPROTEIN"/>
    <property type="match status" value="1"/>
</dbReference>
<proteinExistence type="predicted"/>
<reference evidence="1" key="1">
    <citation type="journal article" date="2020" name="Nature">
        <title>Giant virus diversity and host interactions through global metagenomics.</title>
        <authorList>
            <person name="Schulz F."/>
            <person name="Roux S."/>
            <person name="Paez-Espino D."/>
            <person name="Jungbluth S."/>
            <person name="Walsh D.A."/>
            <person name="Denef V.J."/>
            <person name="McMahon K.D."/>
            <person name="Konstantinidis K.T."/>
            <person name="Eloe-Fadrosh E.A."/>
            <person name="Kyrpides N.C."/>
            <person name="Woyke T."/>
        </authorList>
    </citation>
    <scope>NUCLEOTIDE SEQUENCE</scope>
    <source>
        <strain evidence="1">GVMAG-M-3300023210-19</strain>
    </source>
</reference>
<name>A0A6C0IK70_9ZZZZ</name>
<accession>A0A6C0IK70</accession>
<evidence type="ECO:0000313" key="1">
    <source>
        <dbReference type="EMBL" id="QHT93219.1"/>
    </source>
</evidence>
<dbReference type="AlphaFoldDB" id="A0A6C0IK70"/>
<protein>
    <submittedName>
        <fullName evidence="1">Uncharacterized protein</fullName>
    </submittedName>
</protein>
<sequence>MHFTFLRYAVILLLVLVITGSLVSCVEVVPHSEKGLAKNAHSVEGFEAMDKPYDFHNQGNNGAPDVAMVHGFDQLFKGINNTSEKIDKFAAIPGDLNCKAAYGISNSMGPLCFDDETMNLLRTRGGNSATGPSEIGA</sequence>
<dbReference type="EMBL" id="MN740203">
    <property type="protein sequence ID" value="QHT93219.1"/>
    <property type="molecule type" value="Genomic_DNA"/>
</dbReference>
<organism evidence="1">
    <name type="scientific">viral metagenome</name>
    <dbReference type="NCBI Taxonomy" id="1070528"/>
    <lineage>
        <taxon>unclassified sequences</taxon>
        <taxon>metagenomes</taxon>
        <taxon>organismal metagenomes</taxon>
    </lineage>
</organism>